<proteinExistence type="predicted"/>
<dbReference type="OrthoDB" id="3040699at2759"/>
<feature type="compositionally biased region" description="Polar residues" evidence="1">
    <location>
        <begin position="78"/>
        <end position="93"/>
    </location>
</feature>
<feature type="compositionally biased region" description="Basic residues" evidence="1">
    <location>
        <begin position="33"/>
        <end position="52"/>
    </location>
</feature>
<sequence>MRAISICKAKSSTWSLIRRPQLLGHQRYDRGRRQFSGRRNGGRRRRMKPTKRLRPDQSIVPEPAAVARTPTPTPPPQIGQTKVETSSKQASPTKDNDNDDDVHMEERPSEEQGQEPVQAALSQSTDEPMPPGIYGSDMRVIAVERGQDSKKARIEFAFPIDEANYARTVTWKEQKASLSALRNGLCISLACHPITQLELQQPLSPQLMSLASTWPDGGGLSMKVAYLSTEETFSLSPPVLLITPDCTVDLSMFIKVGDNKLQIRQHKDWSEHVFVLLSHRPTEKQIEKVKRKREEDDGWEDWKKKMALPIKVDLSKLSAPFPTSNSN</sequence>
<evidence type="ECO:0000313" key="3">
    <source>
        <dbReference type="Proteomes" id="UP000521943"/>
    </source>
</evidence>
<evidence type="ECO:0000313" key="2">
    <source>
        <dbReference type="EMBL" id="KAF6765029.1"/>
    </source>
</evidence>
<reference evidence="2 3" key="1">
    <citation type="submission" date="2020-07" db="EMBL/GenBank/DDBJ databases">
        <title>Comparative genomics of pyrophilous fungi reveals a link between fire events and developmental genes.</title>
        <authorList>
            <consortium name="DOE Joint Genome Institute"/>
            <person name="Steindorff A.S."/>
            <person name="Carver A."/>
            <person name="Calhoun S."/>
            <person name="Stillman K."/>
            <person name="Liu H."/>
            <person name="Lipzen A."/>
            <person name="Pangilinan J."/>
            <person name="Labutti K."/>
            <person name="Bruns T.D."/>
            <person name="Grigoriev I.V."/>
        </authorList>
    </citation>
    <scope>NUCLEOTIDE SEQUENCE [LARGE SCALE GENOMIC DNA]</scope>
    <source>
        <strain evidence="2 3">CBS 144469</strain>
    </source>
</reference>
<protein>
    <submittedName>
        <fullName evidence="2">Uncharacterized protein</fullName>
    </submittedName>
</protein>
<dbReference type="AlphaFoldDB" id="A0A8H6IIE2"/>
<name>A0A8H6IIE2_9AGAR</name>
<evidence type="ECO:0000256" key="1">
    <source>
        <dbReference type="SAM" id="MobiDB-lite"/>
    </source>
</evidence>
<keyword evidence="3" id="KW-1185">Reference proteome</keyword>
<accession>A0A8H6IIE2</accession>
<gene>
    <name evidence="2" type="ORF">DFP72DRAFT_329362</name>
</gene>
<organism evidence="2 3">
    <name type="scientific">Ephemerocybe angulata</name>
    <dbReference type="NCBI Taxonomy" id="980116"/>
    <lineage>
        <taxon>Eukaryota</taxon>
        <taxon>Fungi</taxon>
        <taxon>Dikarya</taxon>
        <taxon>Basidiomycota</taxon>
        <taxon>Agaricomycotina</taxon>
        <taxon>Agaricomycetes</taxon>
        <taxon>Agaricomycetidae</taxon>
        <taxon>Agaricales</taxon>
        <taxon>Agaricineae</taxon>
        <taxon>Psathyrellaceae</taxon>
        <taxon>Ephemerocybe</taxon>
    </lineage>
</organism>
<feature type="compositionally biased region" description="Low complexity" evidence="1">
    <location>
        <begin position="61"/>
        <end position="70"/>
    </location>
</feature>
<feature type="region of interest" description="Disordered" evidence="1">
    <location>
        <begin position="25"/>
        <end position="134"/>
    </location>
</feature>
<dbReference type="EMBL" id="JACGCI010000003">
    <property type="protein sequence ID" value="KAF6765029.1"/>
    <property type="molecule type" value="Genomic_DNA"/>
</dbReference>
<comment type="caution">
    <text evidence="2">The sequence shown here is derived from an EMBL/GenBank/DDBJ whole genome shotgun (WGS) entry which is preliminary data.</text>
</comment>
<dbReference type="Proteomes" id="UP000521943">
    <property type="component" value="Unassembled WGS sequence"/>
</dbReference>